<dbReference type="EMBL" id="DS480458">
    <property type="protein sequence ID" value="EDO15478.1"/>
    <property type="molecule type" value="Genomic_DNA"/>
</dbReference>
<dbReference type="InterPro" id="IPR014752">
    <property type="entry name" value="Arrestin-like_C"/>
</dbReference>
<keyword evidence="3" id="KW-1185">Reference proteome</keyword>
<dbReference type="RefSeq" id="XP_001643336.1">
    <property type="nucleotide sequence ID" value="XM_001643286.1"/>
</dbReference>
<evidence type="ECO:0000313" key="2">
    <source>
        <dbReference type="EMBL" id="EDO15478.1"/>
    </source>
</evidence>
<dbReference type="eggNOG" id="KOG3780">
    <property type="taxonomic scope" value="Eukaryota"/>
</dbReference>
<dbReference type="InterPro" id="IPR011022">
    <property type="entry name" value="Arrestin_C-like"/>
</dbReference>
<proteinExistence type="predicted"/>
<dbReference type="GO" id="GO:0070086">
    <property type="term" value="P:ubiquitin-dependent endocytosis"/>
    <property type="evidence" value="ECO:0007669"/>
    <property type="project" value="TreeGrafter"/>
</dbReference>
<dbReference type="Pfam" id="PF00339">
    <property type="entry name" value="Arrestin_N"/>
    <property type="match status" value="1"/>
</dbReference>
<dbReference type="HOGENOM" id="CLU_018982_3_0_1"/>
<accession>A7TQH7</accession>
<dbReference type="OMA" id="KGNYNLP"/>
<dbReference type="SMART" id="SM01017">
    <property type="entry name" value="Arrestin_C"/>
    <property type="match status" value="1"/>
</dbReference>
<dbReference type="AlphaFoldDB" id="A7TQH7"/>
<dbReference type="InterPro" id="IPR011021">
    <property type="entry name" value="Arrestin-like_N"/>
</dbReference>
<dbReference type="GO" id="GO:0005886">
    <property type="term" value="C:plasma membrane"/>
    <property type="evidence" value="ECO:0007669"/>
    <property type="project" value="TreeGrafter"/>
</dbReference>
<dbReference type="GO" id="GO:0030674">
    <property type="term" value="F:protein-macromolecule adaptor activity"/>
    <property type="evidence" value="ECO:0007669"/>
    <property type="project" value="TreeGrafter"/>
</dbReference>
<dbReference type="STRING" id="436907.A7TQH7"/>
<dbReference type="Gene3D" id="2.60.40.640">
    <property type="match status" value="1"/>
</dbReference>
<organism evidence="3">
    <name type="scientific">Vanderwaltozyma polyspora (strain ATCC 22028 / DSM 70294 / BCRC 21397 / CBS 2163 / NBRC 10782 / NRRL Y-8283 / UCD 57-17)</name>
    <name type="common">Kluyveromyces polysporus</name>
    <dbReference type="NCBI Taxonomy" id="436907"/>
    <lineage>
        <taxon>Eukaryota</taxon>
        <taxon>Fungi</taxon>
        <taxon>Dikarya</taxon>
        <taxon>Ascomycota</taxon>
        <taxon>Saccharomycotina</taxon>
        <taxon>Saccharomycetes</taxon>
        <taxon>Saccharomycetales</taxon>
        <taxon>Saccharomycetaceae</taxon>
        <taxon>Vanderwaltozyma</taxon>
    </lineage>
</organism>
<feature type="domain" description="Arrestin C-terminal-like" evidence="1">
    <location>
        <begin position="294"/>
        <end position="447"/>
    </location>
</feature>
<dbReference type="GeneID" id="5543551"/>
<sequence>MFAKAYYGAPAATGNKLKSSVVYFDIRINSPYKDIILLQGSPLEMEPYPLSGKLVFSLSDDITVKRVSLKFSGIFKLEFLQMGRYKDTGKLASIVKEKKIIFECKWDNLLVSPQGKITIGADNVYNERYNNNGTGALGRTFSSSSTGLNKLIKKGTFYSSSVLDLPVNGATGTPYEHMEDELKSLSSSTSINFNLQKGNYELPFKIMLPSEIPETIEGLQSGSILYSFEGHIERRKKSGMPIIIRDETDYSNSNPKSANVKTYSYRYHKYFRVFRTLSSDNFAMQEEMKVGNSWPDKLQYEVSIPSRAIPVGGITPISIKIFPFQKHYILEKIGVTLIQFYSMKDSSGQLYNDEVVALKQSMTDFEGFIKINERTGSLIDKVEIDSMIKMPDDLKKATQDCDIIGEIIRIRHKLAIQIVMKRLASDGTTKMVEIKATIPILLFISPQVTLKGRYVVLDNNSGRIHFRSGKFVTLFDNNNSNNLMTEAVVNNTNPIFVDNTPPPNYQERTKDRLLQYSTTPLPYEQFTNTDIIDQLITNNNTEQDRITNEIEDENNREGTTNNIMPLNSVPTYDQTMDETTIGANNTVRNFYVPAGPHASGISNSTTVNANVPGSTANGNVDGNHNINTFMNSSNEEDETNFNLQTSTDNSETLVDSSNIIREEFAPSYSD</sequence>
<evidence type="ECO:0000259" key="1">
    <source>
        <dbReference type="SMART" id="SM01017"/>
    </source>
</evidence>
<evidence type="ECO:0000313" key="3">
    <source>
        <dbReference type="Proteomes" id="UP000000267"/>
    </source>
</evidence>
<dbReference type="FunCoup" id="A7TQH7">
    <property type="interactions" value="72"/>
</dbReference>
<dbReference type="InterPro" id="IPR050357">
    <property type="entry name" value="Arrestin_domain-protein"/>
</dbReference>
<protein>
    <recommendedName>
        <fullName evidence="1">Arrestin C-terminal-like domain-containing protein</fullName>
    </recommendedName>
</protein>
<dbReference type="InParanoid" id="A7TQH7"/>
<dbReference type="GO" id="GO:0005829">
    <property type="term" value="C:cytosol"/>
    <property type="evidence" value="ECO:0007669"/>
    <property type="project" value="TreeGrafter"/>
</dbReference>
<gene>
    <name evidence="2" type="ORF">Kpol_472p9</name>
</gene>
<dbReference type="Pfam" id="PF02752">
    <property type="entry name" value="Arrestin_C"/>
    <property type="match status" value="1"/>
</dbReference>
<dbReference type="PANTHER" id="PTHR11188">
    <property type="entry name" value="ARRESTIN DOMAIN CONTAINING PROTEIN"/>
    <property type="match status" value="1"/>
</dbReference>
<reference evidence="2 3" key="1">
    <citation type="journal article" date="2007" name="Proc. Natl. Acad. Sci. U.S.A.">
        <title>Independent sorting-out of thousands of duplicated gene pairs in two yeast species descended from a whole-genome duplication.</title>
        <authorList>
            <person name="Scannell D.R."/>
            <person name="Frank A.C."/>
            <person name="Conant G.C."/>
            <person name="Byrne K.P."/>
            <person name="Woolfit M."/>
            <person name="Wolfe K.H."/>
        </authorList>
    </citation>
    <scope>NUCLEOTIDE SEQUENCE [LARGE SCALE GENOMIC DNA]</scope>
    <source>
        <strain evidence="3">ATCC 22028 / DSM 70294 / BCRC 21397 / CBS 2163 / NBRC 10782 / NRRL Y-8283 / UCD 57-17</strain>
    </source>
</reference>
<dbReference type="KEGG" id="vpo:Kpol_472p9"/>
<dbReference type="PANTHER" id="PTHR11188:SF62">
    <property type="entry name" value="ARRESTIN-RELATED TRAFFICKING ADAPTER 5"/>
    <property type="match status" value="1"/>
</dbReference>
<dbReference type="GO" id="GO:0031625">
    <property type="term" value="F:ubiquitin protein ligase binding"/>
    <property type="evidence" value="ECO:0007669"/>
    <property type="project" value="EnsemblFungi"/>
</dbReference>
<dbReference type="OrthoDB" id="2333384at2759"/>
<dbReference type="Proteomes" id="UP000000267">
    <property type="component" value="Unassembled WGS sequence"/>
</dbReference>
<name>A7TQH7_VANPO</name>
<dbReference type="PhylomeDB" id="A7TQH7"/>